<dbReference type="AlphaFoldDB" id="A0A0W8FTU6"/>
<dbReference type="Pfam" id="PF02770">
    <property type="entry name" value="Acyl-CoA_dh_M"/>
    <property type="match status" value="1"/>
</dbReference>
<dbReference type="PIRSF" id="PIRSF016578">
    <property type="entry name" value="HsaA"/>
    <property type="match status" value="1"/>
</dbReference>
<evidence type="ECO:0000256" key="4">
    <source>
        <dbReference type="ARBA" id="ARBA00022827"/>
    </source>
</evidence>
<dbReference type="GO" id="GO:0016937">
    <property type="term" value="F:short-chain fatty acyl-CoA dehydrogenase activity"/>
    <property type="evidence" value="ECO:0007669"/>
    <property type="project" value="UniProtKB-EC"/>
</dbReference>
<dbReference type="InterPro" id="IPR036250">
    <property type="entry name" value="AcylCo_DH-like_C"/>
</dbReference>
<accession>A0A0W8FTU6</accession>
<dbReference type="SUPFAM" id="SSF56645">
    <property type="entry name" value="Acyl-CoA dehydrogenase NM domain-like"/>
    <property type="match status" value="1"/>
</dbReference>
<dbReference type="Pfam" id="PF00441">
    <property type="entry name" value="Acyl-CoA_dh_1"/>
    <property type="match status" value="1"/>
</dbReference>
<dbReference type="InterPro" id="IPR009100">
    <property type="entry name" value="AcylCoA_DH/oxidase_NM_dom_sf"/>
</dbReference>
<dbReference type="InterPro" id="IPR006091">
    <property type="entry name" value="Acyl-CoA_Oxase/DH_mid-dom"/>
</dbReference>
<evidence type="ECO:0000256" key="3">
    <source>
        <dbReference type="ARBA" id="ARBA00022630"/>
    </source>
</evidence>
<dbReference type="InterPro" id="IPR037069">
    <property type="entry name" value="AcylCoA_DH/ox_N_sf"/>
</dbReference>
<dbReference type="InterPro" id="IPR009075">
    <property type="entry name" value="AcylCo_DH/oxidase_C"/>
</dbReference>
<comment type="caution">
    <text evidence="8">The sequence shown here is derived from an EMBL/GenBank/DDBJ whole genome shotgun (WGS) entry which is preliminary data.</text>
</comment>
<dbReference type="Gene3D" id="2.40.110.10">
    <property type="entry name" value="Butyryl-CoA Dehydrogenase, subunit A, domain 2"/>
    <property type="match status" value="1"/>
</dbReference>
<evidence type="ECO:0000259" key="6">
    <source>
        <dbReference type="Pfam" id="PF02770"/>
    </source>
</evidence>
<sequence length="399" mass="44055">MDLGLSESQLTYLDTVRKFVKNEITPHILELEKSHIFPWDIINKAWETGLLNLSIPESVQGYEIDAITSALIIKEISYGDTGISTSAMCNDLANVVISLHGTDEQKELFLKPFVKKPILASFCLTEPNAGSDNSMMTSFISKKEDGNYVLNGSKCFITNASYASQFTVLCKVGKPTGNFIACVIVPVEHVTSKDIPDIGNATREINVPAGGKIIIGKPEDKLGQRLSNTANVTFEDVIIRPNQIIGDRRLGFKYVIDVLDYARPMVAAIGLGLARRALTVTLEYTRERKQFGHRLCDLPVAREMLTTMWKKVELAELALFKAICKIQEKASDAGIYASLAKNTAAEAAIFCSTEGLHLHGGYGFTADYEISKLTRDAHIIDIYEGVREVQNMIIGREIV</sequence>
<evidence type="ECO:0000256" key="1">
    <source>
        <dbReference type="ARBA" id="ARBA00001974"/>
    </source>
</evidence>
<evidence type="ECO:0000313" key="8">
    <source>
        <dbReference type="EMBL" id="KUG24299.1"/>
    </source>
</evidence>
<dbReference type="PANTHER" id="PTHR43884">
    <property type="entry name" value="ACYL-COA DEHYDROGENASE"/>
    <property type="match status" value="1"/>
</dbReference>
<keyword evidence="3" id="KW-0285">Flavoprotein</keyword>
<proteinExistence type="inferred from homology"/>
<dbReference type="EMBL" id="LNQE01000852">
    <property type="protein sequence ID" value="KUG24299.1"/>
    <property type="molecule type" value="Genomic_DNA"/>
</dbReference>
<protein>
    <submittedName>
        <fullName evidence="8">Butyryl-coa dehydrogenase</fullName>
        <ecNumber evidence="8">1.3.8.1</ecNumber>
    </submittedName>
</protein>
<dbReference type="SUPFAM" id="SSF47203">
    <property type="entry name" value="Acyl-CoA dehydrogenase C-terminal domain-like"/>
    <property type="match status" value="1"/>
</dbReference>
<keyword evidence="4" id="KW-0274">FAD</keyword>
<dbReference type="EC" id="1.3.8.1" evidence="8"/>
<organism evidence="8">
    <name type="scientific">hydrocarbon metagenome</name>
    <dbReference type="NCBI Taxonomy" id="938273"/>
    <lineage>
        <taxon>unclassified sequences</taxon>
        <taxon>metagenomes</taxon>
        <taxon>ecological metagenomes</taxon>
    </lineage>
</organism>
<evidence type="ECO:0000259" key="5">
    <source>
        <dbReference type="Pfam" id="PF00441"/>
    </source>
</evidence>
<dbReference type="Gene3D" id="1.20.140.10">
    <property type="entry name" value="Butyryl-CoA Dehydrogenase, subunit A, domain 3"/>
    <property type="match status" value="1"/>
</dbReference>
<evidence type="ECO:0000259" key="7">
    <source>
        <dbReference type="Pfam" id="PF02771"/>
    </source>
</evidence>
<comment type="cofactor">
    <cofactor evidence="1">
        <name>FAD</name>
        <dbReference type="ChEBI" id="CHEBI:57692"/>
    </cofactor>
</comment>
<reference evidence="8" key="1">
    <citation type="journal article" date="2015" name="Proc. Natl. Acad. Sci. U.S.A.">
        <title>Networks of energetic and metabolic interactions define dynamics in microbial communities.</title>
        <authorList>
            <person name="Embree M."/>
            <person name="Liu J.K."/>
            <person name="Al-Bassam M.M."/>
            <person name="Zengler K."/>
        </authorList>
    </citation>
    <scope>NUCLEOTIDE SEQUENCE</scope>
</reference>
<name>A0A0W8FTU6_9ZZZZ</name>
<dbReference type="PANTHER" id="PTHR43884:SF12">
    <property type="entry name" value="ISOVALERYL-COA DEHYDROGENASE, MITOCHONDRIAL-RELATED"/>
    <property type="match status" value="1"/>
</dbReference>
<gene>
    <name evidence="8" type="ORF">ASZ90_005896</name>
</gene>
<evidence type="ECO:0000256" key="2">
    <source>
        <dbReference type="ARBA" id="ARBA00009347"/>
    </source>
</evidence>
<feature type="domain" description="Acyl-CoA dehydrogenase/oxidase C-terminal" evidence="5">
    <location>
        <begin position="251"/>
        <end position="398"/>
    </location>
</feature>
<feature type="domain" description="Acyl-CoA oxidase/dehydrogenase middle" evidence="6">
    <location>
        <begin position="121"/>
        <end position="237"/>
    </location>
</feature>
<dbReference type="Pfam" id="PF02771">
    <property type="entry name" value="Acyl-CoA_dh_N"/>
    <property type="match status" value="1"/>
</dbReference>
<feature type="domain" description="Acyl-CoA dehydrogenase/oxidase N-terminal" evidence="7">
    <location>
        <begin position="6"/>
        <end position="115"/>
    </location>
</feature>
<keyword evidence="8" id="KW-0560">Oxidoreductase</keyword>
<dbReference type="GO" id="GO:0050660">
    <property type="term" value="F:flavin adenine dinucleotide binding"/>
    <property type="evidence" value="ECO:0007669"/>
    <property type="project" value="InterPro"/>
</dbReference>
<dbReference type="InterPro" id="IPR046373">
    <property type="entry name" value="Acyl-CoA_Oxase/DH_mid-dom_sf"/>
</dbReference>
<comment type="similarity">
    <text evidence="2">Belongs to the acyl-CoA dehydrogenase family.</text>
</comment>
<dbReference type="Gene3D" id="1.10.540.10">
    <property type="entry name" value="Acyl-CoA dehydrogenase/oxidase, N-terminal domain"/>
    <property type="match status" value="1"/>
</dbReference>
<dbReference type="InterPro" id="IPR013786">
    <property type="entry name" value="AcylCoA_DH/ox_N"/>
</dbReference>